<feature type="compositionally biased region" description="Basic residues" evidence="2">
    <location>
        <begin position="114"/>
        <end position="127"/>
    </location>
</feature>
<dbReference type="AlphaFoldDB" id="A0AAN7CD54"/>
<feature type="domain" description="Glycosyltransferase family 28 N-terminal" evidence="3">
    <location>
        <begin position="228"/>
        <end position="390"/>
    </location>
</feature>
<dbReference type="GO" id="GO:0005975">
    <property type="term" value="P:carbohydrate metabolic process"/>
    <property type="evidence" value="ECO:0007669"/>
    <property type="project" value="InterPro"/>
</dbReference>
<dbReference type="Proteomes" id="UP001303760">
    <property type="component" value="Unassembled WGS sequence"/>
</dbReference>
<name>A0AAN7CD54_9PEZI</name>
<feature type="compositionally biased region" description="Basic and acidic residues" evidence="2">
    <location>
        <begin position="1138"/>
        <end position="1155"/>
    </location>
</feature>
<dbReference type="FunFam" id="3.40.50.2000:FF:000100">
    <property type="entry name" value="Glycosyltransferase family 1 protein"/>
    <property type="match status" value="1"/>
</dbReference>
<dbReference type="InterPro" id="IPR050426">
    <property type="entry name" value="Glycosyltransferase_28"/>
</dbReference>
<evidence type="ECO:0000313" key="5">
    <source>
        <dbReference type="EMBL" id="KAK4239848.1"/>
    </source>
</evidence>
<dbReference type="SUPFAM" id="SSF53756">
    <property type="entry name" value="UDP-Glycosyltransferase/glycogen phosphorylase"/>
    <property type="match status" value="1"/>
</dbReference>
<reference evidence="5" key="2">
    <citation type="submission" date="2023-05" db="EMBL/GenBank/DDBJ databases">
        <authorList>
            <consortium name="Lawrence Berkeley National Laboratory"/>
            <person name="Steindorff A."/>
            <person name="Hensen N."/>
            <person name="Bonometti L."/>
            <person name="Westerberg I."/>
            <person name="Brannstrom I.O."/>
            <person name="Guillou S."/>
            <person name="Cros-Aarteil S."/>
            <person name="Calhoun S."/>
            <person name="Haridas S."/>
            <person name="Kuo A."/>
            <person name="Mondo S."/>
            <person name="Pangilinan J."/>
            <person name="Riley R."/>
            <person name="Labutti K."/>
            <person name="Andreopoulos B."/>
            <person name="Lipzen A."/>
            <person name="Chen C."/>
            <person name="Yanf M."/>
            <person name="Daum C."/>
            <person name="Ng V."/>
            <person name="Clum A."/>
            <person name="Ohm R."/>
            <person name="Martin F."/>
            <person name="Silar P."/>
            <person name="Natvig D."/>
            <person name="Lalanne C."/>
            <person name="Gautier V."/>
            <person name="Ament-Velasquez S.L."/>
            <person name="Kruys A."/>
            <person name="Hutchinson M.I."/>
            <person name="Powell A.J."/>
            <person name="Barry K."/>
            <person name="Miller A.N."/>
            <person name="Grigoriev I.V."/>
            <person name="Debuchy R."/>
            <person name="Gladieux P."/>
            <person name="Thoren M.H."/>
            <person name="Johannesson H."/>
        </authorList>
    </citation>
    <scope>NUCLEOTIDE SEQUENCE</scope>
    <source>
        <strain evidence="5">CBS 532.94</strain>
    </source>
</reference>
<feature type="region of interest" description="Disordered" evidence="2">
    <location>
        <begin position="765"/>
        <end position="810"/>
    </location>
</feature>
<feature type="compositionally biased region" description="Low complexity" evidence="2">
    <location>
        <begin position="190"/>
        <end position="212"/>
    </location>
</feature>
<evidence type="ECO:0000259" key="3">
    <source>
        <dbReference type="Pfam" id="PF03033"/>
    </source>
</evidence>
<dbReference type="CDD" id="cd03784">
    <property type="entry name" value="GT1_Gtf-like"/>
    <property type="match status" value="1"/>
</dbReference>
<feature type="compositionally biased region" description="Acidic residues" evidence="2">
    <location>
        <begin position="98"/>
        <end position="109"/>
    </location>
</feature>
<accession>A0AAN7CD54</accession>
<dbReference type="Gene3D" id="3.40.50.2000">
    <property type="entry name" value="Glycogen Phosphorylase B"/>
    <property type="match status" value="2"/>
</dbReference>
<dbReference type="PANTHER" id="PTHR48050:SF5">
    <property type="entry name" value="UDP-GLUCOSE,STEROL TRANSFERASE"/>
    <property type="match status" value="1"/>
</dbReference>
<evidence type="ECO:0000256" key="2">
    <source>
        <dbReference type="SAM" id="MobiDB-lite"/>
    </source>
</evidence>
<keyword evidence="6" id="KW-1185">Reference proteome</keyword>
<feature type="compositionally biased region" description="Polar residues" evidence="2">
    <location>
        <begin position="1"/>
        <end position="11"/>
    </location>
</feature>
<dbReference type="GO" id="GO:0016906">
    <property type="term" value="F:sterol 3-beta-glucosyltransferase activity"/>
    <property type="evidence" value="ECO:0007669"/>
    <property type="project" value="UniProtKB-ARBA"/>
</dbReference>
<feature type="region of interest" description="Disordered" evidence="2">
    <location>
        <begin position="1"/>
        <end position="134"/>
    </location>
</feature>
<sequence>MSALSSASAEGSDTLHAETAPRDGSQATIVRDAAGNIVYPSYVPPETQSPTSPPAAKRSATELPQQRDNTPAVMRRAGTDISGMGQVMRGREDKPDSDSSESESSSDEDERTKQARKTRKKPVKRKKKADDEERYRRFRFGNEHYRTKGRVKSDGRLSLNVLDTSTTGYLAKAVGQAARKMVPLTIPTSQDQQQQQQPEQRPQPQSPAQTAQPTPPPTAEARPPRLNIVIMVIGSRGDAQPFLKIASLLRTEYGHRVRIATHPAFREFVNKGCPGVEFFSVGGDPAELMAFMVKNPGMIPTVESIKQGDIQKRRGAMRTMFQGFWRACINASDGEGDVRNVGLLKERDPFVADVIIANPPSFAHVHCAEALGIPVHLMFTFPYTPTQAFPHPLARIKMSNVEEGYTNWISYPLVEMMVWQGLGDLVNEFRVKTLGLDPVSTLWAPGATYRLHVPFTYLWSPALVPKPPDWGDEVEVAGFVFLDLGSSFDPPEALSKFFEEGDEPPIYIGFGSIVVDAADRFTEMIFEAVKMAGVRALVSKGWGGLGGDSLDVPPEVYLLDNVPHDWLFPRVRACVIHGGAGTTAIALKCGKPTMIVPFFGDQHFWGSMVGNAGAGPEPVPYKNLTAEKLADGIKYCITGNAREAAERIARDIEKEGDGAMNACKAFHRHLVLQGKGSMRCSLLPDQVAVWQMKKTGLRLSAMAAQLLVERGLVSWKKLRLMRHTEWNDFEGPGEPLTGVAGSLMTSVGGIFGGIGGVPYRIGKFAKKRREKKKQKRGKDAGADDDSGGSKQKPGASKPDGNPSQQNGNVPQIETTTTHAIDHGALSRTATDPAEEVVRQVGRGAAKTAAALARTPVDLLVALVQGFHNAPRLYGDDTVRRPTRVTGIRSGLRAARREFVYGIYDGWTGVVRLPVRGAREDGLRGLISGVGMGLTGFILKDIAAIIGLIGYPLKGVVRQLERRRQPSKYIRRARVVQGRGEVNALAQEEKAEKVKKVIAGWKLMRRLWIEMKRAERRKAKGFGGRLSGSARRLRMSREWNTVFENVEVAQRALHALEKDERLDHILEEGSETAGESSPDPVKDDIPNGKVSPGIADDSRASVSAHDSAHDIPAEKNTAAASENEDENPFSTATPAIVENKLENKDEMAELDLRAAA</sequence>
<organism evidence="5 6">
    <name type="scientific">Achaetomium macrosporum</name>
    <dbReference type="NCBI Taxonomy" id="79813"/>
    <lineage>
        <taxon>Eukaryota</taxon>
        <taxon>Fungi</taxon>
        <taxon>Dikarya</taxon>
        <taxon>Ascomycota</taxon>
        <taxon>Pezizomycotina</taxon>
        <taxon>Sordariomycetes</taxon>
        <taxon>Sordariomycetidae</taxon>
        <taxon>Sordariales</taxon>
        <taxon>Chaetomiaceae</taxon>
        <taxon>Achaetomium</taxon>
    </lineage>
</organism>
<evidence type="ECO:0000313" key="6">
    <source>
        <dbReference type="Proteomes" id="UP001303760"/>
    </source>
</evidence>
<dbReference type="Pfam" id="PF06722">
    <property type="entry name" value="EryCIII-like_C"/>
    <property type="match status" value="1"/>
</dbReference>
<evidence type="ECO:0000259" key="4">
    <source>
        <dbReference type="Pfam" id="PF06722"/>
    </source>
</evidence>
<dbReference type="InterPro" id="IPR010610">
    <property type="entry name" value="EryCIII-like_C"/>
</dbReference>
<comment type="caution">
    <text evidence="5">The sequence shown here is derived from an EMBL/GenBank/DDBJ whole genome shotgun (WGS) entry which is preliminary data.</text>
</comment>
<feature type="region of interest" description="Disordered" evidence="2">
    <location>
        <begin position="1068"/>
        <end position="1155"/>
    </location>
</feature>
<dbReference type="FunFam" id="3.40.50.2000:FF:000009">
    <property type="entry name" value="Sterol 3-beta-glucosyltransferase UGT80A2"/>
    <property type="match status" value="1"/>
</dbReference>
<keyword evidence="1" id="KW-0808">Transferase</keyword>
<evidence type="ECO:0000256" key="1">
    <source>
        <dbReference type="ARBA" id="ARBA00022679"/>
    </source>
</evidence>
<dbReference type="Pfam" id="PF03033">
    <property type="entry name" value="Glyco_transf_28"/>
    <property type="match status" value="1"/>
</dbReference>
<dbReference type="InterPro" id="IPR002213">
    <property type="entry name" value="UDP_glucos_trans"/>
</dbReference>
<protein>
    <submittedName>
        <fullName evidence="5">Sterol 3-beta-glucosyltransferase</fullName>
    </submittedName>
</protein>
<feature type="domain" description="Erythromycin biosynthesis protein CIII-like C-terminal" evidence="4">
    <location>
        <begin position="551"/>
        <end position="651"/>
    </location>
</feature>
<proteinExistence type="predicted"/>
<dbReference type="InterPro" id="IPR004276">
    <property type="entry name" value="GlycoTrans_28_N"/>
</dbReference>
<gene>
    <name evidence="5" type="ORF">C8A03DRAFT_13785</name>
</gene>
<dbReference type="EMBL" id="MU860053">
    <property type="protein sequence ID" value="KAK4239848.1"/>
    <property type="molecule type" value="Genomic_DNA"/>
</dbReference>
<feature type="region of interest" description="Disordered" evidence="2">
    <location>
        <begin position="187"/>
        <end position="223"/>
    </location>
</feature>
<reference evidence="5" key="1">
    <citation type="journal article" date="2023" name="Mol. Phylogenet. Evol.">
        <title>Genome-scale phylogeny and comparative genomics of the fungal order Sordariales.</title>
        <authorList>
            <person name="Hensen N."/>
            <person name="Bonometti L."/>
            <person name="Westerberg I."/>
            <person name="Brannstrom I.O."/>
            <person name="Guillou S."/>
            <person name="Cros-Aarteil S."/>
            <person name="Calhoun S."/>
            <person name="Haridas S."/>
            <person name="Kuo A."/>
            <person name="Mondo S."/>
            <person name="Pangilinan J."/>
            <person name="Riley R."/>
            <person name="LaButti K."/>
            <person name="Andreopoulos B."/>
            <person name="Lipzen A."/>
            <person name="Chen C."/>
            <person name="Yan M."/>
            <person name="Daum C."/>
            <person name="Ng V."/>
            <person name="Clum A."/>
            <person name="Steindorff A."/>
            <person name="Ohm R.A."/>
            <person name="Martin F."/>
            <person name="Silar P."/>
            <person name="Natvig D.O."/>
            <person name="Lalanne C."/>
            <person name="Gautier V."/>
            <person name="Ament-Velasquez S.L."/>
            <person name="Kruys A."/>
            <person name="Hutchinson M.I."/>
            <person name="Powell A.J."/>
            <person name="Barry K."/>
            <person name="Miller A.N."/>
            <person name="Grigoriev I.V."/>
            <person name="Debuchy R."/>
            <person name="Gladieux P."/>
            <person name="Hiltunen Thoren M."/>
            <person name="Johannesson H."/>
        </authorList>
    </citation>
    <scope>NUCLEOTIDE SEQUENCE</scope>
    <source>
        <strain evidence="5">CBS 532.94</strain>
    </source>
</reference>
<dbReference type="PANTHER" id="PTHR48050">
    <property type="entry name" value="STEROL 3-BETA-GLUCOSYLTRANSFERASE"/>
    <property type="match status" value="1"/>
</dbReference>
<feature type="compositionally biased region" description="Polar residues" evidence="2">
    <location>
        <begin position="801"/>
        <end position="810"/>
    </location>
</feature>
<feature type="compositionally biased region" description="Basic residues" evidence="2">
    <location>
        <begin position="765"/>
        <end position="776"/>
    </location>
</feature>